<gene>
    <name evidence="2" type="ORF">LDAN0321_LOCUS8292</name>
</gene>
<evidence type="ECO:0000256" key="1">
    <source>
        <dbReference type="SAM" id="Phobius"/>
    </source>
</evidence>
<evidence type="ECO:0000313" key="2">
    <source>
        <dbReference type="EMBL" id="CAD9573831.1"/>
    </source>
</evidence>
<dbReference type="PANTHER" id="PTHR23525">
    <property type="entry name" value="TRANSPORTER, PUTATIVE-RELATED"/>
    <property type="match status" value="1"/>
</dbReference>
<evidence type="ECO:0008006" key="3">
    <source>
        <dbReference type="Google" id="ProtNLM"/>
    </source>
</evidence>
<reference evidence="2" key="1">
    <citation type="submission" date="2021-01" db="EMBL/GenBank/DDBJ databases">
        <authorList>
            <person name="Corre E."/>
            <person name="Pelletier E."/>
            <person name="Niang G."/>
            <person name="Scheremetjew M."/>
            <person name="Finn R."/>
            <person name="Kale V."/>
            <person name="Holt S."/>
            <person name="Cochrane G."/>
            <person name="Meng A."/>
            <person name="Brown T."/>
            <person name="Cohen L."/>
        </authorList>
    </citation>
    <scope>NUCLEOTIDE SEQUENCE</scope>
    <source>
        <strain evidence="2">B650</strain>
    </source>
</reference>
<dbReference type="SUPFAM" id="SSF103473">
    <property type="entry name" value="MFS general substrate transporter"/>
    <property type="match status" value="1"/>
</dbReference>
<organism evidence="2">
    <name type="scientific">Leptocylindrus danicus</name>
    <dbReference type="NCBI Taxonomy" id="163516"/>
    <lineage>
        <taxon>Eukaryota</taxon>
        <taxon>Sar</taxon>
        <taxon>Stramenopiles</taxon>
        <taxon>Ochrophyta</taxon>
        <taxon>Bacillariophyta</taxon>
        <taxon>Coscinodiscophyceae</taxon>
        <taxon>Chaetocerotophycidae</taxon>
        <taxon>Leptocylindrales</taxon>
        <taxon>Leptocylindraceae</taxon>
        <taxon>Leptocylindrus</taxon>
    </lineage>
</organism>
<feature type="transmembrane region" description="Helical" evidence="1">
    <location>
        <begin position="97"/>
        <end position="117"/>
    </location>
</feature>
<feature type="transmembrane region" description="Helical" evidence="1">
    <location>
        <begin position="64"/>
        <end position="85"/>
    </location>
</feature>
<sequence length="278" mass="30515">MSTTTNASIRINTCFTRCIKYLPWKLENWDYGVYIGIATAIQGFGTGLAEVYFRRIFSSEGSDLSDFGTSLVYLALPFVLMIGYYCSYVVSKCIGRVQTILLFELTGTVCMFALSVFTIDYSAISVPVYLLKCALLWGSIPLETSVIFDLSSTNKFFALSLTMYASVQFSWDAGAAIGQIIRDNAEGYSFIVLLAAVLQLLGMTMYIPLLPVVNQFDTEFLESEEEHFATCHSNRAQGGGMSSLSIRSTGSMRSGRLRMAFACQSCNSSVFSGSALSC</sequence>
<keyword evidence="1" id="KW-0472">Membrane</keyword>
<feature type="transmembrane region" description="Helical" evidence="1">
    <location>
        <begin position="156"/>
        <end position="178"/>
    </location>
</feature>
<keyword evidence="1" id="KW-1133">Transmembrane helix</keyword>
<keyword evidence="1" id="KW-0812">Transmembrane</keyword>
<feature type="transmembrane region" description="Helical" evidence="1">
    <location>
        <begin position="190"/>
        <end position="209"/>
    </location>
</feature>
<dbReference type="PANTHER" id="PTHR23525:SF1">
    <property type="entry name" value="NODULIN-LIKE DOMAIN-CONTAINING PROTEIN"/>
    <property type="match status" value="1"/>
</dbReference>
<proteinExistence type="predicted"/>
<dbReference type="AlphaFoldDB" id="A0A7S2P1U2"/>
<dbReference type="EMBL" id="HBGY01012974">
    <property type="protein sequence ID" value="CAD9573831.1"/>
    <property type="molecule type" value="Transcribed_RNA"/>
</dbReference>
<feature type="transmembrane region" description="Helical" evidence="1">
    <location>
        <begin position="31"/>
        <end position="52"/>
    </location>
</feature>
<name>A0A7S2P1U2_9STRA</name>
<protein>
    <recommendedName>
        <fullName evidence="3">ADP,ATP carrier protein</fullName>
    </recommendedName>
</protein>
<dbReference type="InterPro" id="IPR036259">
    <property type="entry name" value="MFS_trans_sf"/>
</dbReference>
<accession>A0A7S2P1U2</accession>